<accession>A0A2U1F8P6</accession>
<name>A0A2U1F8P6_9PSEU</name>
<dbReference type="GO" id="GO:0006508">
    <property type="term" value="P:proteolysis"/>
    <property type="evidence" value="ECO:0007669"/>
    <property type="project" value="UniProtKB-KW"/>
</dbReference>
<dbReference type="InterPro" id="IPR001478">
    <property type="entry name" value="PDZ"/>
</dbReference>
<dbReference type="PROSITE" id="PS50106">
    <property type="entry name" value="PDZ"/>
    <property type="match status" value="1"/>
</dbReference>
<keyword evidence="3" id="KW-0378">Hydrolase</keyword>
<feature type="compositionally biased region" description="Basic and acidic residues" evidence="4">
    <location>
        <begin position="137"/>
        <end position="152"/>
    </location>
</feature>
<dbReference type="AlphaFoldDB" id="A0A2U1F8P6"/>
<evidence type="ECO:0000256" key="2">
    <source>
        <dbReference type="ARBA" id="ARBA00022670"/>
    </source>
</evidence>
<dbReference type="InterPro" id="IPR051201">
    <property type="entry name" value="Chloro_Bact_Ser_Proteases"/>
</dbReference>
<dbReference type="InterPro" id="IPR009003">
    <property type="entry name" value="Peptidase_S1_PA"/>
</dbReference>
<dbReference type="SMART" id="SM00228">
    <property type="entry name" value="PDZ"/>
    <property type="match status" value="1"/>
</dbReference>
<protein>
    <submittedName>
        <fullName evidence="7">S1-C subfamily serine protease</fullName>
    </submittedName>
</protein>
<dbReference type="Gene3D" id="2.30.42.10">
    <property type="match status" value="1"/>
</dbReference>
<evidence type="ECO:0000256" key="5">
    <source>
        <dbReference type="SAM" id="Phobius"/>
    </source>
</evidence>
<feature type="transmembrane region" description="Helical" evidence="5">
    <location>
        <begin position="215"/>
        <end position="237"/>
    </location>
</feature>
<keyword evidence="5" id="KW-1133">Transmembrane helix</keyword>
<dbReference type="Pfam" id="PF13365">
    <property type="entry name" value="Trypsin_2"/>
    <property type="match status" value="1"/>
</dbReference>
<comment type="caution">
    <text evidence="7">The sequence shown here is derived from an EMBL/GenBank/DDBJ whole genome shotgun (WGS) entry which is preliminary data.</text>
</comment>
<dbReference type="InterPro" id="IPR001940">
    <property type="entry name" value="Peptidase_S1C"/>
</dbReference>
<feature type="region of interest" description="Disordered" evidence="4">
    <location>
        <begin position="1"/>
        <end position="198"/>
    </location>
</feature>
<dbReference type="PANTHER" id="PTHR43343">
    <property type="entry name" value="PEPTIDASE S12"/>
    <property type="match status" value="1"/>
</dbReference>
<dbReference type="Gene3D" id="2.40.10.10">
    <property type="entry name" value="Trypsin-like serine proteases"/>
    <property type="match status" value="2"/>
</dbReference>
<proteinExistence type="inferred from homology"/>
<dbReference type="CDD" id="cd06779">
    <property type="entry name" value="cpPDZ_Deg_HtrA-like"/>
    <property type="match status" value="1"/>
</dbReference>
<keyword evidence="8" id="KW-1185">Reference proteome</keyword>
<dbReference type="InterPro" id="IPR043504">
    <property type="entry name" value="Peptidase_S1_PA_chymotrypsin"/>
</dbReference>
<dbReference type="EMBL" id="QEKW01000008">
    <property type="protein sequence ID" value="PVZ08565.1"/>
    <property type="molecule type" value="Genomic_DNA"/>
</dbReference>
<gene>
    <name evidence="7" type="ORF">C8D89_108162</name>
</gene>
<dbReference type="PRINTS" id="PR00834">
    <property type="entry name" value="PROTEASES2C"/>
</dbReference>
<reference evidence="7 8" key="1">
    <citation type="submission" date="2018-04" db="EMBL/GenBank/DDBJ databases">
        <title>Genomic Encyclopedia of Type Strains, Phase IV (KMG-IV): sequencing the most valuable type-strain genomes for metagenomic binning, comparative biology and taxonomic classification.</title>
        <authorList>
            <person name="Goeker M."/>
        </authorList>
    </citation>
    <scope>NUCLEOTIDE SEQUENCE [LARGE SCALE GENOMIC DNA]</scope>
    <source>
        <strain evidence="7 8">DSM 45771</strain>
    </source>
</reference>
<evidence type="ECO:0000256" key="3">
    <source>
        <dbReference type="ARBA" id="ARBA00022801"/>
    </source>
</evidence>
<evidence type="ECO:0000256" key="1">
    <source>
        <dbReference type="ARBA" id="ARBA00010541"/>
    </source>
</evidence>
<organism evidence="7 8">
    <name type="scientific">Actinomycetospora cinnamomea</name>
    <dbReference type="NCBI Taxonomy" id="663609"/>
    <lineage>
        <taxon>Bacteria</taxon>
        <taxon>Bacillati</taxon>
        <taxon>Actinomycetota</taxon>
        <taxon>Actinomycetes</taxon>
        <taxon>Pseudonocardiales</taxon>
        <taxon>Pseudonocardiaceae</taxon>
        <taxon>Actinomycetospora</taxon>
    </lineage>
</organism>
<keyword evidence="5" id="KW-0472">Membrane</keyword>
<evidence type="ECO:0000313" key="7">
    <source>
        <dbReference type="EMBL" id="PVZ08565.1"/>
    </source>
</evidence>
<dbReference type="PANTHER" id="PTHR43343:SF3">
    <property type="entry name" value="PROTEASE DO-LIKE 8, CHLOROPLASTIC"/>
    <property type="match status" value="1"/>
</dbReference>
<dbReference type="SUPFAM" id="SSF50494">
    <property type="entry name" value="Trypsin-like serine proteases"/>
    <property type="match status" value="1"/>
</dbReference>
<sequence>MTGPTDDRGEATNGHGTPARPSRNGHVATGQVAGGVPAHGGSANGAPTNGHEANGALTNGHETNGHETNGHETNGHGAGERELAAVFGRPAGVEGAFGGPPSDTVRHPPPVRREPPAPALVAAFGRPEGGAATSLQRPDRPADRRADRRADREDEPGDFWDGGTASADPWRDPDAAAELGGPALGEQRTRSSTPPVGPRLSARELILGRRVQPTALALLAVVALLLGAVGGVTGWAVAGGADSLVDPGATLTPVEPGRERPPGSVAEVAGRVAPAVVSLELQAGTSGGTGSGVVLSPDGYIVTNNHVVELAATDPRARLEAVFASRLRAPARVVGRDPQTDIAVVKVDLANPVVAQLGRSSALRVGDGVIAIGSPLGLAGTVTEGIVSSLDRPVRLDAESAEANPVIDAIQTDAAINPGNSGGALVDTSGAVVGINTAIRTLGGGEGGSIGLGFAIPIDDVRVIAESIIRTGGYTHSDLGVNAKSVTDGAADGAQVLNVRQGGPASRAGLLEGDVVLRVDDRPIASADELVVAVRDHRPGSVVTLGVVREGRPLALQVTL</sequence>
<feature type="compositionally biased region" description="Basic and acidic residues" evidence="4">
    <location>
        <begin position="1"/>
        <end position="10"/>
    </location>
</feature>
<dbReference type="InterPro" id="IPR036034">
    <property type="entry name" value="PDZ_sf"/>
</dbReference>
<feature type="compositionally biased region" description="Low complexity" evidence="4">
    <location>
        <begin position="176"/>
        <end position="186"/>
    </location>
</feature>
<dbReference type="Proteomes" id="UP000245639">
    <property type="component" value="Unassembled WGS sequence"/>
</dbReference>
<feature type="compositionally biased region" description="Basic and acidic residues" evidence="4">
    <location>
        <begin position="63"/>
        <end position="83"/>
    </location>
</feature>
<keyword evidence="5" id="KW-0812">Transmembrane</keyword>
<dbReference type="SUPFAM" id="SSF50156">
    <property type="entry name" value="PDZ domain-like"/>
    <property type="match status" value="1"/>
</dbReference>
<evidence type="ECO:0000313" key="8">
    <source>
        <dbReference type="Proteomes" id="UP000245639"/>
    </source>
</evidence>
<dbReference type="Pfam" id="PF13180">
    <property type="entry name" value="PDZ_2"/>
    <property type="match status" value="1"/>
</dbReference>
<feature type="domain" description="PDZ" evidence="6">
    <location>
        <begin position="468"/>
        <end position="551"/>
    </location>
</feature>
<keyword evidence="2 7" id="KW-0645">Protease</keyword>
<dbReference type="RefSeq" id="WP_207787267.1">
    <property type="nucleotide sequence ID" value="NZ_QEKW01000008.1"/>
</dbReference>
<comment type="similarity">
    <text evidence="1">Belongs to the peptidase S1C family.</text>
</comment>
<evidence type="ECO:0000256" key="4">
    <source>
        <dbReference type="SAM" id="MobiDB-lite"/>
    </source>
</evidence>
<evidence type="ECO:0000259" key="6">
    <source>
        <dbReference type="PROSITE" id="PS50106"/>
    </source>
</evidence>
<dbReference type="GO" id="GO:0004252">
    <property type="term" value="F:serine-type endopeptidase activity"/>
    <property type="evidence" value="ECO:0007669"/>
    <property type="project" value="InterPro"/>
</dbReference>